<proteinExistence type="predicted"/>
<evidence type="ECO:0000313" key="2">
    <source>
        <dbReference type="Proteomes" id="UP000257109"/>
    </source>
</evidence>
<dbReference type="AlphaFoldDB" id="A0A371H7Q9"/>
<dbReference type="Proteomes" id="UP000257109">
    <property type="component" value="Unassembled WGS sequence"/>
</dbReference>
<keyword evidence="2" id="KW-1185">Reference proteome</keyword>
<accession>A0A371H7Q9</accession>
<name>A0A371H7Q9_MUCPR</name>
<dbReference type="OrthoDB" id="1434682at2759"/>
<evidence type="ECO:0000313" key="1">
    <source>
        <dbReference type="EMBL" id="RDX98828.1"/>
    </source>
</evidence>
<feature type="non-terminal residue" evidence="1">
    <location>
        <position position="186"/>
    </location>
</feature>
<evidence type="ECO:0008006" key="3">
    <source>
        <dbReference type="Google" id="ProtNLM"/>
    </source>
</evidence>
<feature type="non-terminal residue" evidence="1">
    <location>
        <position position="1"/>
    </location>
</feature>
<gene>
    <name evidence="1" type="ORF">CR513_18200</name>
</gene>
<organism evidence="1 2">
    <name type="scientific">Mucuna pruriens</name>
    <name type="common">Velvet bean</name>
    <name type="synonym">Dolichos pruriens</name>
    <dbReference type="NCBI Taxonomy" id="157652"/>
    <lineage>
        <taxon>Eukaryota</taxon>
        <taxon>Viridiplantae</taxon>
        <taxon>Streptophyta</taxon>
        <taxon>Embryophyta</taxon>
        <taxon>Tracheophyta</taxon>
        <taxon>Spermatophyta</taxon>
        <taxon>Magnoliopsida</taxon>
        <taxon>eudicotyledons</taxon>
        <taxon>Gunneridae</taxon>
        <taxon>Pentapetalae</taxon>
        <taxon>rosids</taxon>
        <taxon>fabids</taxon>
        <taxon>Fabales</taxon>
        <taxon>Fabaceae</taxon>
        <taxon>Papilionoideae</taxon>
        <taxon>50 kb inversion clade</taxon>
        <taxon>NPAAA clade</taxon>
        <taxon>indigoferoid/millettioid clade</taxon>
        <taxon>Phaseoleae</taxon>
        <taxon>Mucuna</taxon>
    </lineage>
</organism>
<dbReference type="EMBL" id="QJKJ01003362">
    <property type="protein sequence ID" value="RDX98828.1"/>
    <property type="molecule type" value="Genomic_DNA"/>
</dbReference>
<reference evidence="1" key="1">
    <citation type="submission" date="2018-05" db="EMBL/GenBank/DDBJ databases">
        <title>Draft genome of Mucuna pruriens seed.</title>
        <authorList>
            <person name="Nnadi N.E."/>
            <person name="Vos R."/>
            <person name="Hasami M.H."/>
            <person name="Devisetty U.K."/>
            <person name="Aguiy J.C."/>
        </authorList>
    </citation>
    <scope>NUCLEOTIDE SEQUENCE [LARGE SCALE GENOMIC DNA]</scope>
    <source>
        <strain evidence="1">JCA_2017</strain>
    </source>
</reference>
<protein>
    <recommendedName>
        <fullName evidence="3">Retrovirus-related Pol polyprotein from transposon TNT 1-94</fullName>
    </recommendedName>
</protein>
<dbReference type="Pfam" id="PF14223">
    <property type="entry name" value="Retrotran_gag_2"/>
    <property type="match status" value="1"/>
</dbReference>
<comment type="caution">
    <text evidence="1">The sequence shown here is derived from an EMBL/GenBank/DDBJ whole genome shotgun (WGS) entry which is preliminary data.</text>
</comment>
<sequence length="186" mass="21445">MAKVTKITHTRIECCLYVVKVQKEYEGSTMTFRGSRIKQSLDDPWFLLLTLKEFFHLLLRDSCKLGEYLSAALCHHIGGALLVVPYYLPIIKRVTFPHQSGIRALWFERKCIVLFLLLRSQNLCLMKNETLSINSLKFKEGTSLSDHLNEFQGIIDQMSGMGIKFEDEILGLLLLNSLPESWETFK</sequence>